<keyword evidence="4" id="KW-1185">Reference proteome</keyword>
<dbReference type="Pfam" id="PF15406">
    <property type="entry name" value="PH_6"/>
    <property type="match status" value="1"/>
</dbReference>
<feature type="compositionally biased region" description="Basic and acidic residues" evidence="1">
    <location>
        <begin position="59"/>
        <end position="76"/>
    </location>
</feature>
<feature type="compositionally biased region" description="Polar residues" evidence="1">
    <location>
        <begin position="367"/>
        <end position="380"/>
    </location>
</feature>
<feature type="compositionally biased region" description="Low complexity" evidence="1">
    <location>
        <begin position="435"/>
        <end position="446"/>
    </location>
</feature>
<feature type="region of interest" description="Disordered" evidence="1">
    <location>
        <begin position="1"/>
        <end position="86"/>
    </location>
</feature>
<feature type="compositionally biased region" description="Low complexity" evidence="1">
    <location>
        <begin position="10"/>
        <end position="44"/>
    </location>
</feature>
<evidence type="ECO:0000259" key="2">
    <source>
        <dbReference type="PROSITE" id="PS50003"/>
    </source>
</evidence>
<feature type="compositionally biased region" description="Polar residues" evidence="1">
    <location>
        <begin position="540"/>
        <end position="549"/>
    </location>
</feature>
<dbReference type="InterPro" id="IPR011993">
    <property type="entry name" value="PH-like_dom_sf"/>
</dbReference>
<feature type="compositionally biased region" description="Low complexity" evidence="1">
    <location>
        <begin position="315"/>
        <end position="347"/>
    </location>
</feature>
<evidence type="ECO:0000313" key="3">
    <source>
        <dbReference type="EMBL" id="KAL2799606.1"/>
    </source>
</evidence>
<reference evidence="3 4" key="1">
    <citation type="submission" date="2024-07" db="EMBL/GenBank/DDBJ databases">
        <title>Section-level genome sequencing and comparative genomics of Aspergillus sections Usti and Cavernicolus.</title>
        <authorList>
            <consortium name="Lawrence Berkeley National Laboratory"/>
            <person name="Nybo J.L."/>
            <person name="Vesth T.C."/>
            <person name="Theobald S."/>
            <person name="Frisvad J.C."/>
            <person name="Larsen T.O."/>
            <person name="Kjaerboelling I."/>
            <person name="Rothschild-Mancinelli K."/>
            <person name="Lyhne E.K."/>
            <person name="Kogle M.E."/>
            <person name="Barry K."/>
            <person name="Clum A."/>
            <person name="Na H."/>
            <person name="Ledsgaard L."/>
            <person name="Lin J."/>
            <person name="Lipzen A."/>
            <person name="Kuo A."/>
            <person name="Riley R."/>
            <person name="Mondo S."/>
            <person name="Labutti K."/>
            <person name="Haridas S."/>
            <person name="Pangalinan J."/>
            <person name="Salamov A.A."/>
            <person name="Simmons B.A."/>
            <person name="Magnuson J.K."/>
            <person name="Chen J."/>
            <person name="Drula E."/>
            <person name="Henrissat B."/>
            <person name="Wiebenga A."/>
            <person name="Lubbers R.J."/>
            <person name="Gomes A.C."/>
            <person name="Makela M.R."/>
            <person name="Stajich J."/>
            <person name="Grigoriev I.V."/>
            <person name="Mortensen U.H."/>
            <person name="De Vries R.P."/>
            <person name="Baker S.E."/>
            <person name="Andersen M.R."/>
        </authorList>
    </citation>
    <scope>NUCLEOTIDE SEQUENCE [LARGE SCALE GENOMIC DNA]</scope>
    <source>
        <strain evidence="3 4">CBS 209.92</strain>
    </source>
</reference>
<dbReference type="Proteomes" id="UP001610563">
    <property type="component" value="Unassembled WGS sequence"/>
</dbReference>
<gene>
    <name evidence="3" type="ORF">BJX66DRAFT_243147</name>
</gene>
<feature type="compositionally biased region" description="Low complexity" evidence="1">
    <location>
        <begin position="390"/>
        <end position="403"/>
    </location>
</feature>
<sequence>MSDTQKPVEETPVAAPAAATETPAAPAAEAPATETPAVEAPAAEAPKDTAAETPAAAAEESKTDAPAEEAKEEAKEVTPASEGTLGYKAPGLVKSLRFAKRFFYFNDEAVEAKQLSVYRTNEKPAVANPIVAWASQTGKGLLFFTKRAEDKATPSGVISLADISDITKDGSNEFHFKLSGHKHTFQASSTAERDSWIAALEAKSTEAKAEKETITSSESYKAELEKLTKPVVVEAPKKAAEPKEEAKDEEAKKDEEAPAAAAAAPAEETKDKDAKSRSRSRKRTSIFGTLLGKKEEVEEKKEEKKEEAKTDEAQPAAETPAAETPAAETAPVVETPAAEAPAAAAPVETEEKKEEAEPAAPAKTKRSSIFGNFFQKVTSPSHEKTEKEATAPAEPAPVASTAPQLDNPVEEAAKPIEPESVTAAPEVEAAKEAAPESPVAESPAAATKDKRRTSFFANFGKKKGGESDTETTEAETKPKGNKLGGLFRKPSKAVKPETKETATTEAEPKTEPVAEATPAEESSKPADAPVAEEAKPVVASTPTPVQAAA</sequence>
<organism evidence="3 4">
    <name type="scientific">Aspergillus keveii</name>
    <dbReference type="NCBI Taxonomy" id="714993"/>
    <lineage>
        <taxon>Eukaryota</taxon>
        <taxon>Fungi</taxon>
        <taxon>Dikarya</taxon>
        <taxon>Ascomycota</taxon>
        <taxon>Pezizomycotina</taxon>
        <taxon>Eurotiomycetes</taxon>
        <taxon>Eurotiomycetidae</taxon>
        <taxon>Eurotiales</taxon>
        <taxon>Aspergillaceae</taxon>
        <taxon>Aspergillus</taxon>
        <taxon>Aspergillus subgen. Nidulantes</taxon>
    </lineage>
</organism>
<feature type="compositionally biased region" description="Basic and acidic residues" evidence="1">
    <location>
        <begin position="494"/>
        <end position="512"/>
    </location>
</feature>
<dbReference type="InterPro" id="IPR039712">
    <property type="entry name" value="Meu6"/>
</dbReference>
<dbReference type="CDD" id="cd00821">
    <property type="entry name" value="PH"/>
    <property type="match status" value="1"/>
</dbReference>
<accession>A0ABR4GL39</accession>
<comment type="caution">
    <text evidence="3">The sequence shown here is derived from an EMBL/GenBank/DDBJ whole genome shotgun (WGS) entry which is preliminary data.</text>
</comment>
<dbReference type="InterPro" id="IPR039483">
    <property type="entry name" value="Meu6_PH_dom"/>
</dbReference>
<dbReference type="SMART" id="SM00233">
    <property type="entry name" value="PH"/>
    <property type="match status" value="1"/>
</dbReference>
<evidence type="ECO:0000256" key="1">
    <source>
        <dbReference type="SAM" id="MobiDB-lite"/>
    </source>
</evidence>
<feature type="region of interest" description="Disordered" evidence="1">
    <location>
        <begin position="233"/>
        <end position="549"/>
    </location>
</feature>
<dbReference type="SUPFAM" id="SSF50729">
    <property type="entry name" value="PH domain-like"/>
    <property type="match status" value="1"/>
</dbReference>
<evidence type="ECO:0000313" key="4">
    <source>
        <dbReference type="Proteomes" id="UP001610563"/>
    </source>
</evidence>
<protein>
    <submittedName>
        <fullName evidence="3">Pleckstrin homology domain-containing protein</fullName>
    </submittedName>
</protein>
<dbReference type="PANTHER" id="PTHR42073">
    <property type="entry name" value="MEIOTIC EXPRESSION UP-REGULATED PROTEIN 6"/>
    <property type="match status" value="1"/>
</dbReference>
<dbReference type="Gene3D" id="2.30.29.30">
    <property type="entry name" value="Pleckstrin-homology domain (PH domain)/Phosphotyrosine-binding domain (PTB)"/>
    <property type="match status" value="1"/>
</dbReference>
<proteinExistence type="predicted"/>
<feature type="compositionally biased region" description="Basic and acidic residues" evidence="1">
    <location>
        <begin position="267"/>
        <end position="276"/>
    </location>
</feature>
<feature type="compositionally biased region" description="Basic and acidic residues" evidence="1">
    <location>
        <begin position="235"/>
        <end position="256"/>
    </location>
</feature>
<feature type="compositionally biased region" description="Basic and acidic residues" evidence="1">
    <location>
        <begin position="292"/>
        <end position="312"/>
    </location>
</feature>
<dbReference type="PANTHER" id="PTHR42073:SF1">
    <property type="entry name" value="MEIOTIC EXPRESSION UP-REGULATED PROTEIN 6"/>
    <property type="match status" value="1"/>
</dbReference>
<feature type="domain" description="PH" evidence="2">
    <location>
        <begin position="78"/>
        <end position="205"/>
    </location>
</feature>
<dbReference type="PROSITE" id="PS50003">
    <property type="entry name" value="PH_DOMAIN"/>
    <property type="match status" value="1"/>
</dbReference>
<dbReference type="EMBL" id="JBFTWV010000007">
    <property type="protein sequence ID" value="KAL2799606.1"/>
    <property type="molecule type" value="Genomic_DNA"/>
</dbReference>
<name>A0ABR4GL39_9EURO</name>
<feature type="compositionally biased region" description="Low complexity" evidence="1">
    <location>
        <begin position="513"/>
        <end position="539"/>
    </location>
</feature>
<dbReference type="InterPro" id="IPR001849">
    <property type="entry name" value="PH_domain"/>
</dbReference>